<proteinExistence type="predicted"/>
<dbReference type="EMBL" id="CM001881">
    <property type="protein sequence ID" value="EOY21746.1"/>
    <property type="molecule type" value="Genomic_DNA"/>
</dbReference>
<dbReference type="InParanoid" id="A0A061FWW9"/>
<dbReference type="Proteomes" id="UP000026915">
    <property type="component" value="Chromosome 3"/>
</dbReference>
<dbReference type="AlphaFoldDB" id="A0A061FWW9"/>
<protein>
    <submittedName>
        <fullName evidence="1">Uncharacterized protein</fullName>
    </submittedName>
</protein>
<evidence type="ECO:0000313" key="2">
    <source>
        <dbReference type="Proteomes" id="UP000026915"/>
    </source>
</evidence>
<name>A0A061FWW9_THECC</name>
<accession>A0A061FWW9</accession>
<dbReference type="HOGENOM" id="CLU_2053931_0_0_1"/>
<dbReference type="Gramene" id="EOY21746">
    <property type="protein sequence ID" value="EOY21746"/>
    <property type="gene ID" value="TCM_013855"/>
</dbReference>
<sequence>MDHIVSLIQQKYTKIKRDLILNSTSSETFCKRKNPASQRTIAQDFSCLGTWIMALLQHVDKADVEEIFSIMWALWKSRNVAIIKHERKDPRGVVELGTDMCFQYRQAMGGGRTESIDSCS</sequence>
<gene>
    <name evidence="1" type="ORF">TCM_013855</name>
</gene>
<reference evidence="1 2" key="1">
    <citation type="journal article" date="2013" name="Genome Biol.">
        <title>The genome sequence of the most widely cultivated cacao type and its use to identify candidate genes regulating pod color.</title>
        <authorList>
            <person name="Motamayor J.C."/>
            <person name="Mockaitis K."/>
            <person name="Schmutz J."/>
            <person name="Haiminen N."/>
            <person name="Iii D.L."/>
            <person name="Cornejo O."/>
            <person name="Findley S.D."/>
            <person name="Zheng P."/>
            <person name="Utro F."/>
            <person name="Royaert S."/>
            <person name="Saski C."/>
            <person name="Jenkins J."/>
            <person name="Podicheti R."/>
            <person name="Zhao M."/>
            <person name="Scheffler B.E."/>
            <person name="Stack J.C."/>
            <person name="Feltus F.A."/>
            <person name="Mustiga G.M."/>
            <person name="Amores F."/>
            <person name="Phillips W."/>
            <person name="Marelli J.P."/>
            <person name="May G.D."/>
            <person name="Shapiro H."/>
            <person name="Ma J."/>
            <person name="Bustamante C.D."/>
            <person name="Schnell R.J."/>
            <person name="Main D."/>
            <person name="Gilbert D."/>
            <person name="Parida L."/>
            <person name="Kuhn D.N."/>
        </authorList>
    </citation>
    <scope>NUCLEOTIDE SEQUENCE [LARGE SCALE GENOMIC DNA]</scope>
    <source>
        <strain evidence="2">cv. Matina 1-6</strain>
    </source>
</reference>
<evidence type="ECO:0000313" key="1">
    <source>
        <dbReference type="EMBL" id="EOY21746.1"/>
    </source>
</evidence>
<organism evidence="1 2">
    <name type="scientific">Theobroma cacao</name>
    <name type="common">Cacao</name>
    <name type="synonym">Cocoa</name>
    <dbReference type="NCBI Taxonomy" id="3641"/>
    <lineage>
        <taxon>Eukaryota</taxon>
        <taxon>Viridiplantae</taxon>
        <taxon>Streptophyta</taxon>
        <taxon>Embryophyta</taxon>
        <taxon>Tracheophyta</taxon>
        <taxon>Spermatophyta</taxon>
        <taxon>Magnoliopsida</taxon>
        <taxon>eudicotyledons</taxon>
        <taxon>Gunneridae</taxon>
        <taxon>Pentapetalae</taxon>
        <taxon>rosids</taxon>
        <taxon>malvids</taxon>
        <taxon>Malvales</taxon>
        <taxon>Malvaceae</taxon>
        <taxon>Byttnerioideae</taxon>
        <taxon>Theobroma</taxon>
    </lineage>
</organism>
<keyword evidence="2" id="KW-1185">Reference proteome</keyword>